<dbReference type="EC" id="2.7.13.3" evidence="3"/>
<dbReference type="SUPFAM" id="SSF55785">
    <property type="entry name" value="PYP-like sensor domain (PAS domain)"/>
    <property type="match status" value="1"/>
</dbReference>
<dbReference type="PANTHER" id="PTHR43065">
    <property type="entry name" value="SENSOR HISTIDINE KINASE"/>
    <property type="match status" value="1"/>
</dbReference>
<dbReference type="CDD" id="cd00130">
    <property type="entry name" value="PAS"/>
    <property type="match status" value="1"/>
</dbReference>
<dbReference type="Gene3D" id="3.30.565.10">
    <property type="entry name" value="Histidine kinase-like ATPase, C-terminal domain"/>
    <property type="match status" value="1"/>
</dbReference>
<evidence type="ECO:0000313" key="17">
    <source>
        <dbReference type="EMBL" id="EPR30687.1"/>
    </source>
</evidence>
<keyword evidence="9 17" id="KW-0418">Kinase</keyword>
<dbReference type="Pfam" id="PF02518">
    <property type="entry name" value="HATPase_c"/>
    <property type="match status" value="1"/>
</dbReference>
<keyword evidence="18" id="KW-1185">Reference proteome</keyword>
<dbReference type="GO" id="GO:0000155">
    <property type="term" value="F:phosphorelay sensor kinase activity"/>
    <property type="evidence" value="ECO:0007669"/>
    <property type="project" value="InterPro"/>
</dbReference>
<feature type="transmembrane region" description="Helical" evidence="14">
    <location>
        <begin position="170"/>
        <end position="190"/>
    </location>
</feature>
<keyword evidence="5" id="KW-0597">Phosphoprotein</keyword>
<keyword evidence="10" id="KW-0067">ATP-binding</keyword>
<dbReference type="InterPro" id="IPR000014">
    <property type="entry name" value="PAS"/>
</dbReference>
<evidence type="ECO:0000256" key="5">
    <source>
        <dbReference type="ARBA" id="ARBA00022553"/>
    </source>
</evidence>
<dbReference type="PANTHER" id="PTHR43065:SF46">
    <property type="entry name" value="C4-DICARBOXYLATE TRANSPORT SENSOR PROTEIN DCTB"/>
    <property type="match status" value="1"/>
</dbReference>
<evidence type="ECO:0000256" key="8">
    <source>
        <dbReference type="ARBA" id="ARBA00022741"/>
    </source>
</evidence>
<evidence type="ECO:0000256" key="7">
    <source>
        <dbReference type="ARBA" id="ARBA00022692"/>
    </source>
</evidence>
<dbReference type="InterPro" id="IPR003594">
    <property type="entry name" value="HATPase_dom"/>
</dbReference>
<dbReference type="Pfam" id="PF00512">
    <property type="entry name" value="HisKA"/>
    <property type="match status" value="1"/>
</dbReference>
<sequence>MKFFGSISLSKKIFITTLAFILLVSGIIALLARWILVSSLTVELEHRGTAIAQSLSDRARSHILDNDIPNLVSLAFDAAYLGERRDLVSYIFITDPEGDLLAHTFTRQFPHELHGIPAPTTETARTVRDMVVAGLPVFDIAVPITEGIYTIGSVHVGLNKRHIENLVAKLRITFLGFISMVIVAVFFISLRIANYITMPIAKLTRISDELSRGNFDISVDLEGSDDEWKPQECPAYLNTDLPCWHFDQASSVGELDETQAANLRTCRQCRFYRKVPGDEVQQLANSFRNMVWSIKLYRRRLRESEEKYRSLFVSGPDPIVVVDAHTFEILDANPRAEDVYGYTREELSRIPYTALDPDFASQCLVRIDAMTEQGNSCVYCSKLIHYRKDGVPIYVNLHACPISYKNRQALIIASADVTEMIEKDAQLIQASKMKTLGEMSAGIAHELNQPLNAIKMGSDFLTMLSEEDTPVTPTQLRPITSEISQQVDRATDIINTLRAFGRKADMIREHLNVNDSIRGVLKIVGHQLSLAGIETSLELAEPLPPILAHDNRIQQVLFNLVTNARDAIAKAPAPPEDGHRITLRTLVRDDKVLVQVQDTGVGIPESVRGKIFEPFFTTKETGQGMGLGLSISYGIVKDYGGDIRIESEPGRGTLFELFFPAARKAIGAMK</sequence>
<organism evidence="17 18">
    <name type="scientific">Alkalidesulfovibrio alkalitolerans DSM 16529</name>
    <dbReference type="NCBI Taxonomy" id="1121439"/>
    <lineage>
        <taxon>Bacteria</taxon>
        <taxon>Pseudomonadati</taxon>
        <taxon>Thermodesulfobacteriota</taxon>
        <taxon>Desulfovibrionia</taxon>
        <taxon>Desulfovibrionales</taxon>
        <taxon>Desulfovibrionaceae</taxon>
        <taxon>Alkalidesulfovibrio</taxon>
    </lineage>
</organism>
<feature type="domain" description="Histidine kinase" evidence="15">
    <location>
        <begin position="442"/>
        <end position="663"/>
    </location>
</feature>
<dbReference type="Pfam" id="PF13426">
    <property type="entry name" value="PAS_9"/>
    <property type="match status" value="1"/>
</dbReference>
<dbReference type="GO" id="GO:0005886">
    <property type="term" value="C:plasma membrane"/>
    <property type="evidence" value="ECO:0007669"/>
    <property type="project" value="UniProtKB-SubCell"/>
</dbReference>
<accession>S7T0U1</accession>
<gene>
    <name evidence="17" type="ORF">dsat_1409</name>
</gene>
<evidence type="ECO:0000313" key="18">
    <source>
        <dbReference type="Proteomes" id="UP000014975"/>
    </source>
</evidence>
<dbReference type="Gene3D" id="6.10.340.10">
    <property type="match status" value="1"/>
</dbReference>
<dbReference type="PRINTS" id="PR00344">
    <property type="entry name" value="BCTRLSENSOR"/>
</dbReference>
<dbReference type="OrthoDB" id="9805967at2"/>
<evidence type="ECO:0000256" key="6">
    <source>
        <dbReference type="ARBA" id="ARBA00022679"/>
    </source>
</evidence>
<dbReference type="InterPro" id="IPR035965">
    <property type="entry name" value="PAS-like_dom_sf"/>
</dbReference>
<evidence type="ECO:0000256" key="2">
    <source>
        <dbReference type="ARBA" id="ARBA00004651"/>
    </source>
</evidence>
<dbReference type="Proteomes" id="UP000014975">
    <property type="component" value="Unassembled WGS sequence"/>
</dbReference>
<evidence type="ECO:0000259" key="16">
    <source>
        <dbReference type="PROSITE" id="PS50112"/>
    </source>
</evidence>
<comment type="subcellular location">
    <subcellularLocation>
        <location evidence="2">Cell membrane</location>
        <topology evidence="2">Multi-pass membrane protein</topology>
    </subcellularLocation>
</comment>
<evidence type="ECO:0000256" key="12">
    <source>
        <dbReference type="ARBA" id="ARBA00023012"/>
    </source>
</evidence>
<name>S7T0U1_9BACT</name>
<comment type="catalytic activity">
    <reaction evidence="1">
        <text>ATP + protein L-histidine = ADP + protein N-phospho-L-histidine.</text>
        <dbReference type="EC" id="2.7.13.3"/>
    </reaction>
</comment>
<dbReference type="GO" id="GO:0005524">
    <property type="term" value="F:ATP binding"/>
    <property type="evidence" value="ECO:0007669"/>
    <property type="project" value="UniProtKB-KW"/>
</dbReference>
<dbReference type="Pfam" id="PF17203">
    <property type="entry name" value="sCache_3_2"/>
    <property type="match status" value="1"/>
</dbReference>
<reference evidence="17 18" key="1">
    <citation type="journal article" date="2013" name="Genome Announc.">
        <title>Draft genome sequences for three mercury-methylating, sulfate-reducing bacteria.</title>
        <authorList>
            <person name="Brown S.D."/>
            <person name="Hurt R.A.Jr."/>
            <person name="Gilmour C.C."/>
            <person name="Elias D.A."/>
        </authorList>
    </citation>
    <scope>NUCLEOTIDE SEQUENCE [LARGE SCALE GENOMIC DNA]</scope>
    <source>
        <strain evidence="17 18">DSM 16529</strain>
    </source>
</reference>
<comment type="caution">
    <text evidence="17">The sequence shown here is derived from an EMBL/GenBank/DDBJ whole genome shotgun (WGS) entry which is preliminary data.</text>
</comment>
<dbReference type="AlphaFoldDB" id="S7T0U1"/>
<evidence type="ECO:0000259" key="15">
    <source>
        <dbReference type="PROSITE" id="PS50109"/>
    </source>
</evidence>
<keyword evidence="13 14" id="KW-0472">Membrane</keyword>
<dbReference type="InterPro" id="IPR036097">
    <property type="entry name" value="HisK_dim/P_sf"/>
</dbReference>
<dbReference type="SMART" id="SM00091">
    <property type="entry name" value="PAS"/>
    <property type="match status" value="1"/>
</dbReference>
<evidence type="ECO:0000256" key="14">
    <source>
        <dbReference type="SAM" id="Phobius"/>
    </source>
</evidence>
<evidence type="ECO:0000256" key="11">
    <source>
        <dbReference type="ARBA" id="ARBA00022989"/>
    </source>
</evidence>
<dbReference type="SMART" id="SM00387">
    <property type="entry name" value="HATPase_c"/>
    <property type="match status" value="1"/>
</dbReference>
<dbReference type="NCBIfam" id="TIGR00229">
    <property type="entry name" value="sensory_box"/>
    <property type="match status" value="1"/>
</dbReference>
<feature type="transmembrane region" description="Helical" evidence="14">
    <location>
        <begin position="12"/>
        <end position="36"/>
    </location>
</feature>
<proteinExistence type="predicted"/>
<dbReference type="STRING" id="1121439.dsat_1409"/>
<keyword evidence="4" id="KW-1003">Cell membrane</keyword>
<dbReference type="InterPro" id="IPR005467">
    <property type="entry name" value="His_kinase_dom"/>
</dbReference>
<dbReference type="InterPro" id="IPR003661">
    <property type="entry name" value="HisK_dim/P_dom"/>
</dbReference>
<dbReference type="SUPFAM" id="SSF55874">
    <property type="entry name" value="ATPase domain of HSP90 chaperone/DNA topoisomerase II/histidine kinase"/>
    <property type="match status" value="1"/>
</dbReference>
<dbReference type="InterPro" id="IPR036890">
    <property type="entry name" value="HATPase_C_sf"/>
</dbReference>
<dbReference type="Gene3D" id="3.30.450.20">
    <property type="entry name" value="PAS domain"/>
    <property type="match status" value="1"/>
</dbReference>
<dbReference type="PROSITE" id="PS50109">
    <property type="entry name" value="HIS_KIN"/>
    <property type="match status" value="1"/>
</dbReference>
<evidence type="ECO:0000256" key="1">
    <source>
        <dbReference type="ARBA" id="ARBA00000085"/>
    </source>
</evidence>
<dbReference type="InterPro" id="IPR004358">
    <property type="entry name" value="Sig_transdc_His_kin-like_C"/>
</dbReference>
<dbReference type="PATRIC" id="fig|1121439.3.peg.2794"/>
<keyword evidence="12" id="KW-0902">Two-component regulatory system</keyword>
<evidence type="ECO:0000256" key="4">
    <source>
        <dbReference type="ARBA" id="ARBA00022475"/>
    </source>
</evidence>
<feature type="domain" description="PAS" evidence="16">
    <location>
        <begin position="304"/>
        <end position="347"/>
    </location>
</feature>
<keyword evidence="6" id="KW-0808">Transferase</keyword>
<evidence type="ECO:0000256" key="10">
    <source>
        <dbReference type="ARBA" id="ARBA00022840"/>
    </source>
</evidence>
<protein>
    <recommendedName>
        <fullName evidence="3">histidine kinase</fullName>
        <ecNumber evidence="3">2.7.13.3</ecNumber>
    </recommendedName>
</protein>
<evidence type="ECO:0000256" key="9">
    <source>
        <dbReference type="ARBA" id="ARBA00022777"/>
    </source>
</evidence>
<dbReference type="RefSeq" id="WP_020888105.1">
    <property type="nucleotide sequence ID" value="NZ_ATHI01000031.1"/>
</dbReference>
<evidence type="ECO:0000256" key="3">
    <source>
        <dbReference type="ARBA" id="ARBA00012438"/>
    </source>
</evidence>
<dbReference type="eggNOG" id="COG4191">
    <property type="taxonomic scope" value="Bacteria"/>
</dbReference>
<dbReference type="PROSITE" id="PS50112">
    <property type="entry name" value="PAS"/>
    <property type="match status" value="1"/>
</dbReference>
<keyword evidence="8" id="KW-0547">Nucleotide-binding</keyword>
<dbReference type="Gene3D" id="1.10.287.130">
    <property type="match status" value="1"/>
</dbReference>
<keyword evidence="7 14" id="KW-0812">Transmembrane</keyword>
<dbReference type="InterPro" id="IPR033463">
    <property type="entry name" value="sCache_3"/>
</dbReference>
<dbReference type="SMART" id="SM00388">
    <property type="entry name" value="HisKA"/>
    <property type="match status" value="1"/>
</dbReference>
<dbReference type="EMBL" id="ATHI01000031">
    <property type="protein sequence ID" value="EPR30687.1"/>
    <property type="molecule type" value="Genomic_DNA"/>
</dbReference>
<evidence type="ECO:0000256" key="13">
    <source>
        <dbReference type="ARBA" id="ARBA00023136"/>
    </source>
</evidence>
<dbReference type="SUPFAM" id="SSF47384">
    <property type="entry name" value="Homodimeric domain of signal transducing histidine kinase"/>
    <property type="match status" value="1"/>
</dbReference>
<keyword evidence="11 14" id="KW-1133">Transmembrane helix</keyword>
<dbReference type="CDD" id="cd00082">
    <property type="entry name" value="HisKA"/>
    <property type="match status" value="1"/>
</dbReference>